<dbReference type="EMBL" id="JZRB01000030">
    <property type="protein sequence ID" value="KJV30925.1"/>
    <property type="molecule type" value="Genomic_DNA"/>
</dbReference>
<dbReference type="Gene3D" id="3.90.550.10">
    <property type="entry name" value="Spore Coat Polysaccharide Biosynthesis Protein SpsA, Chain A"/>
    <property type="match status" value="1"/>
</dbReference>
<keyword evidence="6" id="KW-1185">Reference proteome</keyword>
<dbReference type="Pfam" id="PF00535">
    <property type="entry name" value="Glycos_transf_2"/>
    <property type="match status" value="1"/>
</dbReference>
<dbReference type="PATRIC" id="fig|345309.4.peg.2475"/>
<feature type="domain" description="Glycosyltransferase 2-like" evidence="4">
    <location>
        <begin position="12"/>
        <end position="138"/>
    </location>
</feature>
<evidence type="ECO:0000256" key="1">
    <source>
        <dbReference type="ARBA" id="ARBA00006739"/>
    </source>
</evidence>
<protein>
    <recommendedName>
        <fullName evidence="4">Glycosyltransferase 2-like domain-containing protein</fullName>
    </recommendedName>
</protein>
<dbReference type="PANTHER" id="PTHR43179:SF12">
    <property type="entry name" value="GALACTOFURANOSYLTRANSFERASE GLFT2"/>
    <property type="match status" value="1"/>
</dbReference>
<organism evidence="5 6">
    <name type="scientific">Luteibacter yeojuensis</name>
    <dbReference type="NCBI Taxonomy" id="345309"/>
    <lineage>
        <taxon>Bacteria</taxon>
        <taxon>Pseudomonadati</taxon>
        <taxon>Pseudomonadota</taxon>
        <taxon>Gammaproteobacteria</taxon>
        <taxon>Lysobacterales</taxon>
        <taxon>Rhodanobacteraceae</taxon>
        <taxon>Luteibacter</taxon>
    </lineage>
</organism>
<evidence type="ECO:0000256" key="3">
    <source>
        <dbReference type="ARBA" id="ARBA00022679"/>
    </source>
</evidence>
<name>A0A0F3KI36_9GAMM</name>
<dbReference type="GO" id="GO:0016757">
    <property type="term" value="F:glycosyltransferase activity"/>
    <property type="evidence" value="ECO:0007669"/>
    <property type="project" value="UniProtKB-KW"/>
</dbReference>
<evidence type="ECO:0000259" key="4">
    <source>
        <dbReference type="Pfam" id="PF00535"/>
    </source>
</evidence>
<sequence length="295" mass="31888">MAGTEVVAVVAIVLNFRDAERTQRCIASALREGVVGAVVWDNSADGAVSAARLRPGLGPRVELVVSEANLGFGAGVNAALATMQSRWPGAAALLLNNDAVLRPGALDCMLARHRGDTVVVPGIDHAGHVVHMRHMHRWFGSQSDRPGPGTFAFPSGACLLLPPALSVAPLFDEAFFMYGEDVDLGWRLLRSPDWRVQPTGSVLVDHEVAASSGARTLFYETHLAASHWLLAKRLATSPLERMGIKACRALYLLARAAWRSLRYRSVAPWQGLWAGYRLAVRQDRAMASQAAGRRP</sequence>
<evidence type="ECO:0000313" key="6">
    <source>
        <dbReference type="Proteomes" id="UP000033651"/>
    </source>
</evidence>
<reference evidence="5 6" key="1">
    <citation type="submission" date="2015-03" db="EMBL/GenBank/DDBJ databases">
        <title>Draft genome sequence of Luteibacter yeojuensis strain SU11.</title>
        <authorList>
            <person name="Sulaiman J."/>
            <person name="Priya K."/>
            <person name="Chan K.-G."/>
        </authorList>
    </citation>
    <scope>NUCLEOTIDE SEQUENCE [LARGE SCALE GENOMIC DNA]</scope>
    <source>
        <strain evidence="5 6">SU11</strain>
    </source>
</reference>
<evidence type="ECO:0000313" key="5">
    <source>
        <dbReference type="EMBL" id="KJV30925.1"/>
    </source>
</evidence>
<evidence type="ECO:0000256" key="2">
    <source>
        <dbReference type="ARBA" id="ARBA00022676"/>
    </source>
</evidence>
<dbReference type="RefSeq" id="WP_045830290.1">
    <property type="nucleotide sequence ID" value="NZ_JZRB01000030.1"/>
</dbReference>
<dbReference type="InterPro" id="IPR029044">
    <property type="entry name" value="Nucleotide-diphossugar_trans"/>
</dbReference>
<comment type="caution">
    <text evidence="5">The sequence shown here is derived from an EMBL/GenBank/DDBJ whole genome shotgun (WGS) entry which is preliminary data.</text>
</comment>
<dbReference type="SUPFAM" id="SSF53448">
    <property type="entry name" value="Nucleotide-diphospho-sugar transferases"/>
    <property type="match status" value="1"/>
</dbReference>
<keyword evidence="2" id="KW-0328">Glycosyltransferase</keyword>
<dbReference type="PANTHER" id="PTHR43179">
    <property type="entry name" value="RHAMNOSYLTRANSFERASE WBBL"/>
    <property type="match status" value="1"/>
</dbReference>
<dbReference type="Proteomes" id="UP000033651">
    <property type="component" value="Unassembled WGS sequence"/>
</dbReference>
<dbReference type="InterPro" id="IPR001173">
    <property type="entry name" value="Glyco_trans_2-like"/>
</dbReference>
<gene>
    <name evidence="5" type="ORF">VI08_14360</name>
</gene>
<comment type="similarity">
    <text evidence="1">Belongs to the glycosyltransferase 2 family.</text>
</comment>
<accession>A0A0F3KI36</accession>
<proteinExistence type="inferred from homology"/>
<keyword evidence="3" id="KW-0808">Transferase</keyword>
<dbReference type="AlphaFoldDB" id="A0A0F3KI36"/>